<protein>
    <submittedName>
        <fullName evidence="2">Lipid A 3-O-deacylase (PagL)</fullName>
    </submittedName>
</protein>
<organism evidence="2 3">
    <name type="scientific">Hartmannibacter diazotrophicus</name>
    <dbReference type="NCBI Taxonomy" id="1482074"/>
    <lineage>
        <taxon>Bacteria</taxon>
        <taxon>Pseudomonadati</taxon>
        <taxon>Pseudomonadota</taxon>
        <taxon>Alphaproteobacteria</taxon>
        <taxon>Hyphomicrobiales</taxon>
        <taxon>Pleomorphomonadaceae</taxon>
        <taxon>Hartmannibacter</taxon>
    </lineage>
</organism>
<reference evidence="3" key="1">
    <citation type="submission" date="2017-09" db="EMBL/GenBank/DDBJ databases">
        <title>Genome sequence of Nannocystis excedens DSM 71.</title>
        <authorList>
            <person name="Blom J."/>
        </authorList>
    </citation>
    <scope>NUCLEOTIDE SEQUENCE [LARGE SCALE GENOMIC DNA]</scope>
    <source>
        <strain evidence="3">type strain: E19</strain>
    </source>
</reference>
<accession>A0A2C9DEE2</accession>
<keyword evidence="3" id="KW-1185">Reference proteome</keyword>
<evidence type="ECO:0000313" key="3">
    <source>
        <dbReference type="Proteomes" id="UP000223606"/>
    </source>
</evidence>
<feature type="signal peptide" evidence="1">
    <location>
        <begin position="1"/>
        <end position="37"/>
    </location>
</feature>
<name>A0A2C9DEE2_9HYPH</name>
<dbReference type="Proteomes" id="UP000223606">
    <property type="component" value="Chromosome 1"/>
</dbReference>
<evidence type="ECO:0000313" key="2">
    <source>
        <dbReference type="EMBL" id="SON58315.1"/>
    </source>
</evidence>
<dbReference type="KEGG" id="hdi:HDIA_4774"/>
<dbReference type="Pfam" id="PF09411">
    <property type="entry name" value="PagL"/>
    <property type="match status" value="1"/>
</dbReference>
<feature type="chain" id="PRO_5013197530" evidence="1">
    <location>
        <begin position="38"/>
        <end position="211"/>
    </location>
</feature>
<evidence type="ECO:0000256" key="1">
    <source>
        <dbReference type="SAM" id="SignalP"/>
    </source>
</evidence>
<sequence>MILFTNWKQSRAERRDTLSLLALVSAAMIASTAPSNAAAAEKLPGDPAPLTATDFRLLDEVRLGLASHNLSSKERGEVDISLAFLTSPLPVSTGNALADFVFGPRLEVGGSLNSGGDTSFLYAGLTWDVDITESLFLEATLGGAVNNGKDATPGRIDMGCRVTFREAANLGYRFNEHWQMLVGVEHLSHAGLCDGGNDGLTNAGVRVGYRF</sequence>
<dbReference type="EMBL" id="LT960614">
    <property type="protein sequence ID" value="SON58315.1"/>
    <property type="molecule type" value="Genomic_DNA"/>
</dbReference>
<dbReference type="Gene3D" id="2.40.160.20">
    <property type="match status" value="1"/>
</dbReference>
<gene>
    <name evidence="2" type="ORF">HDIA_4774</name>
</gene>
<proteinExistence type="predicted"/>
<keyword evidence="1" id="KW-0732">Signal</keyword>
<dbReference type="InterPro" id="IPR018550">
    <property type="entry name" value="Lipid-A_deacylase-rel"/>
</dbReference>
<dbReference type="AlphaFoldDB" id="A0A2C9DEE2"/>